<dbReference type="PANTHER" id="PTHR31987:SF1">
    <property type="entry name" value="GLUTAMINASE A"/>
    <property type="match status" value="1"/>
</dbReference>
<proteinExistence type="predicted"/>
<organism evidence="2 3">
    <name type="scientific">Sphingobacterium suaedae</name>
    <dbReference type="NCBI Taxonomy" id="1686402"/>
    <lineage>
        <taxon>Bacteria</taxon>
        <taxon>Pseudomonadati</taxon>
        <taxon>Bacteroidota</taxon>
        <taxon>Sphingobacteriia</taxon>
        <taxon>Sphingobacteriales</taxon>
        <taxon>Sphingobacteriaceae</taxon>
        <taxon>Sphingobacterium</taxon>
    </lineage>
</organism>
<sequence length="95" mass="10994">MIDLYLEAAPNWARNGLPLDCRETYTKSDWILWTAVLVDDLPTFQAFAQPVHAFMSETVHRVPMSDWIFTDKPGRRGFKARCRGRVFYENATIAV</sequence>
<evidence type="ECO:0000259" key="1">
    <source>
        <dbReference type="Pfam" id="PF16335"/>
    </source>
</evidence>
<dbReference type="Proteomes" id="UP001597545">
    <property type="component" value="Unassembled WGS sequence"/>
</dbReference>
<dbReference type="Pfam" id="PF16335">
    <property type="entry name" value="GtaA_6_Hairpin"/>
    <property type="match status" value="1"/>
</dbReference>
<reference evidence="3" key="1">
    <citation type="journal article" date="2019" name="Int. J. Syst. Evol. Microbiol.">
        <title>The Global Catalogue of Microorganisms (GCM) 10K type strain sequencing project: providing services to taxonomists for standard genome sequencing and annotation.</title>
        <authorList>
            <consortium name="The Broad Institute Genomics Platform"/>
            <consortium name="The Broad Institute Genome Sequencing Center for Infectious Disease"/>
            <person name="Wu L."/>
            <person name="Ma J."/>
        </authorList>
    </citation>
    <scope>NUCLEOTIDE SEQUENCE [LARGE SCALE GENOMIC DNA]</scope>
    <source>
        <strain evidence="3">KCTC 42662</strain>
    </source>
</reference>
<dbReference type="EMBL" id="JBHULR010000004">
    <property type="protein sequence ID" value="MFD2547957.1"/>
    <property type="molecule type" value="Genomic_DNA"/>
</dbReference>
<dbReference type="InterPro" id="IPR052743">
    <property type="entry name" value="Glutaminase_GtaA"/>
</dbReference>
<feature type="domain" description="Glutaminase A central" evidence="1">
    <location>
        <begin position="14"/>
        <end position="82"/>
    </location>
</feature>
<dbReference type="InterPro" id="IPR032514">
    <property type="entry name" value="GtaA_central"/>
</dbReference>
<gene>
    <name evidence="2" type="ORF">ACFSR5_09920</name>
</gene>
<comment type="caution">
    <text evidence="2">The sequence shown here is derived from an EMBL/GenBank/DDBJ whole genome shotgun (WGS) entry which is preliminary data.</text>
</comment>
<dbReference type="PANTHER" id="PTHR31987">
    <property type="entry name" value="GLUTAMINASE A-RELATED"/>
    <property type="match status" value="1"/>
</dbReference>
<evidence type="ECO:0000313" key="3">
    <source>
        <dbReference type="Proteomes" id="UP001597545"/>
    </source>
</evidence>
<keyword evidence="3" id="KW-1185">Reference proteome</keyword>
<protein>
    <submittedName>
        <fullName evidence="2">Glutaminase domain-containing protein</fullName>
    </submittedName>
</protein>
<evidence type="ECO:0000313" key="2">
    <source>
        <dbReference type="EMBL" id="MFD2547957.1"/>
    </source>
</evidence>
<dbReference type="RefSeq" id="WP_380903250.1">
    <property type="nucleotide sequence ID" value="NZ_JBHUEG010000001.1"/>
</dbReference>
<name>A0ABW5KGQ3_9SPHI</name>
<accession>A0ABW5KGQ3</accession>